<dbReference type="InterPro" id="IPR023214">
    <property type="entry name" value="HAD_sf"/>
</dbReference>
<evidence type="ECO:0000313" key="2">
    <source>
        <dbReference type="EMBL" id="TWU41166.1"/>
    </source>
</evidence>
<dbReference type="EMBL" id="SJPY01000004">
    <property type="protein sequence ID" value="TWU41166.1"/>
    <property type="molecule type" value="Genomic_DNA"/>
</dbReference>
<comment type="caution">
    <text evidence="2">The sequence shown here is derived from an EMBL/GenBank/DDBJ whole genome shotgun (WGS) entry which is preliminary data.</text>
</comment>
<dbReference type="InterPro" id="IPR006380">
    <property type="entry name" value="SPP-like_dom"/>
</dbReference>
<evidence type="ECO:0000259" key="1">
    <source>
        <dbReference type="Pfam" id="PF05116"/>
    </source>
</evidence>
<dbReference type="OrthoDB" id="9781413at2"/>
<dbReference type="Gene3D" id="3.40.50.1000">
    <property type="entry name" value="HAD superfamily/HAD-like"/>
    <property type="match status" value="1"/>
</dbReference>
<accession>A0A5C6E1C2</accession>
<dbReference type="EC" id="3.1.3.79" evidence="2"/>
<dbReference type="RefSeq" id="WP_146600032.1">
    <property type="nucleotide sequence ID" value="NZ_SJPY01000004.1"/>
</dbReference>
<dbReference type="AlphaFoldDB" id="A0A5C6E1C2"/>
<dbReference type="InterPro" id="IPR006379">
    <property type="entry name" value="HAD-SF_hydro_IIB"/>
</dbReference>
<keyword evidence="3" id="KW-1185">Reference proteome</keyword>
<dbReference type="Proteomes" id="UP000315471">
    <property type="component" value="Unassembled WGS sequence"/>
</dbReference>
<dbReference type="NCBIfam" id="TIGR01484">
    <property type="entry name" value="HAD-SF-IIB"/>
    <property type="match status" value="1"/>
</dbReference>
<keyword evidence="2" id="KW-0378">Hydrolase</keyword>
<evidence type="ECO:0000313" key="3">
    <source>
        <dbReference type="Proteomes" id="UP000315471"/>
    </source>
</evidence>
<dbReference type="Gene3D" id="3.90.1070.10">
    <property type="match status" value="1"/>
</dbReference>
<proteinExistence type="predicted"/>
<dbReference type="GO" id="GO:0000287">
    <property type="term" value="F:magnesium ion binding"/>
    <property type="evidence" value="ECO:0007669"/>
    <property type="project" value="TreeGrafter"/>
</dbReference>
<dbReference type="GO" id="GO:0016791">
    <property type="term" value="F:phosphatase activity"/>
    <property type="evidence" value="ECO:0007669"/>
    <property type="project" value="TreeGrafter"/>
</dbReference>
<dbReference type="SFLD" id="SFLDG01141">
    <property type="entry name" value="C2.B.1:_Sucrose_Phosphatase_Li"/>
    <property type="match status" value="1"/>
</dbReference>
<reference evidence="2 3" key="1">
    <citation type="submission" date="2019-02" db="EMBL/GenBank/DDBJ databases">
        <title>Deep-cultivation of Planctomycetes and their phenomic and genomic characterization uncovers novel biology.</title>
        <authorList>
            <person name="Wiegand S."/>
            <person name="Jogler M."/>
            <person name="Boedeker C."/>
            <person name="Pinto D."/>
            <person name="Vollmers J."/>
            <person name="Rivas-Marin E."/>
            <person name="Kohn T."/>
            <person name="Peeters S.H."/>
            <person name="Heuer A."/>
            <person name="Rast P."/>
            <person name="Oberbeckmann S."/>
            <person name="Bunk B."/>
            <person name="Jeske O."/>
            <person name="Meyerdierks A."/>
            <person name="Storesund J.E."/>
            <person name="Kallscheuer N."/>
            <person name="Luecker S."/>
            <person name="Lage O.M."/>
            <person name="Pohl T."/>
            <person name="Merkel B.J."/>
            <person name="Hornburger P."/>
            <person name="Mueller R.-W."/>
            <person name="Bruemmer F."/>
            <person name="Labrenz M."/>
            <person name="Spormann A.M."/>
            <person name="Op Den Camp H."/>
            <person name="Overmann J."/>
            <person name="Amann R."/>
            <person name="Jetten M.S.M."/>
            <person name="Mascher T."/>
            <person name="Medema M.H."/>
            <person name="Devos D.P."/>
            <person name="Kaster A.-K."/>
            <person name="Ovreas L."/>
            <person name="Rohde M."/>
            <person name="Galperin M.Y."/>
            <person name="Jogler C."/>
        </authorList>
    </citation>
    <scope>NUCLEOTIDE SEQUENCE [LARGE SCALE GENOMIC DNA]</scope>
    <source>
        <strain evidence="2 3">Q31b</strain>
    </source>
</reference>
<dbReference type="SFLD" id="SFLDG01140">
    <property type="entry name" value="C2.B:_Phosphomannomutase_and_P"/>
    <property type="match status" value="1"/>
</dbReference>
<protein>
    <submittedName>
        <fullName evidence="2">Mannosylfructose-phosphate phosphatase</fullName>
        <ecNumber evidence="2">3.1.3.79</ecNumber>
    </submittedName>
</protein>
<dbReference type="PANTHER" id="PTHR10000">
    <property type="entry name" value="PHOSPHOSERINE PHOSPHATASE"/>
    <property type="match status" value="1"/>
</dbReference>
<sequence>MNHSEKLTTNVKVLATDLDGTLIPLAGNAQNQADLVELQQFLKENEIELVFVTGRHFASVQNAIAENKLPSPDWIICDVGTTIMHRQSNSMMEVLEAYQAELAQITRGLPVDELSGELESVVGIRKQEAEKQGPFKLSYYADAENLPQVADGVHRVLDRLAAPYSSIISVDPFNGDGLVDLLPAGVSKAFALHWWSRYGKVDQQAIVFAGDSGNDLAALTAGYRAIVVENASDEVKAKARSAHDDAKWGNRLYIATQKATSGVLEGIQVMNHR</sequence>
<organism evidence="2 3">
    <name type="scientific">Novipirellula aureliae</name>
    <dbReference type="NCBI Taxonomy" id="2527966"/>
    <lineage>
        <taxon>Bacteria</taxon>
        <taxon>Pseudomonadati</taxon>
        <taxon>Planctomycetota</taxon>
        <taxon>Planctomycetia</taxon>
        <taxon>Pirellulales</taxon>
        <taxon>Pirellulaceae</taxon>
        <taxon>Novipirellula</taxon>
    </lineage>
</organism>
<dbReference type="Pfam" id="PF05116">
    <property type="entry name" value="S6PP"/>
    <property type="match status" value="1"/>
</dbReference>
<dbReference type="SUPFAM" id="SSF56784">
    <property type="entry name" value="HAD-like"/>
    <property type="match status" value="1"/>
</dbReference>
<feature type="domain" description="Sucrose phosphatase-like" evidence="1">
    <location>
        <begin position="12"/>
        <end position="268"/>
    </location>
</feature>
<dbReference type="GO" id="GO:0005829">
    <property type="term" value="C:cytosol"/>
    <property type="evidence" value="ECO:0007669"/>
    <property type="project" value="TreeGrafter"/>
</dbReference>
<gene>
    <name evidence="2" type="primary">mfppA</name>
    <name evidence="2" type="ORF">Q31b_26050</name>
</gene>
<dbReference type="PANTHER" id="PTHR10000:SF8">
    <property type="entry name" value="HAD SUPERFAMILY HYDROLASE-LIKE, TYPE 3"/>
    <property type="match status" value="1"/>
</dbReference>
<name>A0A5C6E1C2_9BACT</name>
<dbReference type="SFLD" id="SFLDS00003">
    <property type="entry name" value="Haloacid_Dehalogenase"/>
    <property type="match status" value="1"/>
</dbReference>
<dbReference type="InterPro" id="IPR036412">
    <property type="entry name" value="HAD-like_sf"/>
</dbReference>